<feature type="non-terminal residue" evidence="2">
    <location>
        <position position="493"/>
    </location>
</feature>
<dbReference type="AlphaFoldDB" id="A0A2N0QBV4"/>
<feature type="transmembrane region" description="Helical" evidence="1">
    <location>
        <begin position="373"/>
        <end position="399"/>
    </location>
</feature>
<sequence length="493" mass="57929">MKVIEKILWNKVIREAEYDKKEMEECVTKFQKLRVEPYERLVKRLKSLSKVLHLMGIHTLKYRNFDYLKYDRKDFQPRNADNFDDDDFFYESSTISSVKSEALDCKIISDGLGIYCKKKKITRGRVVLEILITSFAVSQQSVEKSCDGSNENYHMDFYPKFIIAGINFCNMIELNPRFQLIQLRDNTLECNSTSSFPGTKFFINVGQKFLMEDYEVFKITKLSEFIIAKHKIDKISSFVKFTLQECAKILVNTFGRINSIMKFSVQICANFIFQVYSIIKYTLRKCAEILFDTMKFIFRRCSDIVFQICSIMKFGVRSCAYFIFQVYSIIKNTLQECAKILFNTIKIIFQRCTDVVYKIYSIIKFIFQRCADIIFTTYLITNFTFQICITIIFQSYSIIKFTFRKCIDILYTIFQKGKFYSVIKFMSTIAIFQGCANIIIILYQRDKINSIVKFASIPIVSLTSTSTVISTSISINLSFQYVIKFFVIFFLLF</sequence>
<dbReference type="Proteomes" id="UP000232722">
    <property type="component" value="Unassembled WGS sequence"/>
</dbReference>
<keyword evidence="1" id="KW-1133">Transmembrane helix</keyword>
<dbReference type="VEuPathDB" id="FungiDB:RhiirFUN_013341"/>
<keyword evidence="1" id="KW-0472">Membrane</keyword>
<gene>
    <name evidence="2" type="ORF">RhiirA5_394277</name>
</gene>
<organism evidence="2 3">
    <name type="scientific">Rhizophagus irregularis</name>
    <dbReference type="NCBI Taxonomy" id="588596"/>
    <lineage>
        <taxon>Eukaryota</taxon>
        <taxon>Fungi</taxon>
        <taxon>Fungi incertae sedis</taxon>
        <taxon>Mucoromycota</taxon>
        <taxon>Glomeromycotina</taxon>
        <taxon>Glomeromycetes</taxon>
        <taxon>Glomerales</taxon>
        <taxon>Glomeraceae</taxon>
        <taxon>Rhizophagus</taxon>
    </lineage>
</organism>
<dbReference type="EMBL" id="LLXJ01000042">
    <property type="protein sequence ID" value="PKC16566.1"/>
    <property type="molecule type" value="Genomic_DNA"/>
</dbReference>
<comment type="caution">
    <text evidence="2">The sequence shown here is derived from an EMBL/GenBank/DDBJ whole genome shotgun (WGS) entry which is preliminary data.</text>
</comment>
<evidence type="ECO:0000313" key="3">
    <source>
        <dbReference type="Proteomes" id="UP000232722"/>
    </source>
</evidence>
<accession>A0A2N0QBV4</accession>
<name>A0A2N0QBV4_9GLOM</name>
<keyword evidence="1" id="KW-0812">Transmembrane</keyword>
<evidence type="ECO:0000313" key="2">
    <source>
        <dbReference type="EMBL" id="PKC16566.1"/>
    </source>
</evidence>
<dbReference type="VEuPathDB" id="FungiDB:RhiirA1_436347"/>
<dbReference type="VEuPathDB" id="FungiDB:FUN_016606"/>
<protein>
    <submittedName>
        <fullName evidence="2">Uncharacterized protein</fullName>
    </submittedName>
</protein>
<proteinExistence type="predicted"/>
<dbReference type="VEuPathDB" id="FungiDB:RhiirFUN_013340"/>
<reference evidence="2 3" key="2">
    <citation type="submission" date="2017-09" db="EMBL/GenBank/DDBJ databases">
        <title>Extensive intraspecific genome diversity in a model arbuscular mycorrhizal fungus.</title>
        <authorList>
            <person name="Chen E.C."/>
            <person name="Morin E."/>
            <person name="Beaudet D."/>
            <person name="Noel J."/>
            <person name="Ndikumana S."/>
            <person name="Charron P."/>
            <person name="St-Onge C."/>
            <person name="Giorgi J."/>
            <person name="Grigoriev I.V."/>
            <person name="Roux C."/>
            <person name="Martin F.M."/>
            <person name="Corradi N."/>
        </authorList>
    </citation>
    <scope>NUCLEOTIDE SEQUENCE [LARGE SCALE GENOMIC DNA]</scope>
    <source>
        <strain evidence="2 3">A5</strain>
    </source>
</reference>
<feature type="transmembrane region" description="Helical" evidence="1">
    <location>
        <begin position="419"/>
        <end position="443"/>
    </location>
</feature>
<dbReference type="VEuPathDB" id="FungiDB:FUN_016607"/>
<evidence type="ECO:0000256" key="1">
    <source>
        <dbReference type="SAM" id="Phobius"/>
    </source>
</evidence>
<reference evidence="2 3" key="1">
    <citation type="submission" date="2016-04" db="EMBL/GenBank/DDBJ databases">
        <title>Genome analyses suggest a sexual origin of heterokaryosis in a supposedly ancient asexual fungus.</title>
        <authorList>
            <person name="Ropars J."/>
            <person name="Sedzielewska K."/>
            <person name="Noel J."/>
            <person name="Charron P."/>
            <person name="Farinelli L."/>
            <person name="Marton T."/>
            <person name="Kruger M."/>
            <person name="Pelin A."/>
            <person name="Brachmann A."/>
            <person name="Corradi N."/>
        </authorList>
    </citation>
    <scope>NUCLEOTIDE SEQUENCE [LARGE SCALE GENOMIC DNA]</scope>
    <source>
        <strain evidence="2 3">A5</strain>
    </source>
</reference>